<name>A0A7T7KUM1_9ACTN</name>
<keyword evidence="2" id="KW-0560">Oxidoreductase</keyword>
<dbReference type="PANTHER" id="PTHR30466">
    <property type="entry name" value="FLAVIN REDUCTASE"/>
    <property type="match status" value="1"/>
</dbReference>
<dbReference type="RefSeq" id="WP_200393543.1">
    <property type="nucleotide sequence ID" value="NZ_CP066831.1"/>
</dbReference>
<dbReference type="GO" id="GO:0042602">
    <property type="term" value="F:riboflavin reductase (NADPH) activity"/>
    <property type="evidence" value="ECO:0007669"/>
    <property type="project" value="TreeGrafter"/>
</dbReference>
<dbReference type="Proteomes" id="UP000595636">
    <property type="component" value="Chromosome"/>
</dbReference>
<feature type="domain" description="Flavin reductase like" evidence="3">
    <location>
        <begin position="26"/>
        <end position="168"/>
    </location>
</feature>
<protein>
    <submittedName>
        <fullName evidence="4">Flavin reductase family protein</fullName>
    </submittedName>
</protein>
<dbReference type="SMART" id="SM00903">
    <property type="entry name" value="Flavin_Reduct"/>
    <property type="match status" value="1"/>
</dbReference>
<gene>
    <name evidence="4" type="ORF">JEQ17_02035</name>
</gene>
<evidence type="ECO:0000313" key="5">
    <source>
        <dbReference type="Proteomes" id="UP000595636"/>
    </source>
</evidence>
<dbReference type="SUPFAM" id="SSF50475">
    <property type="entry name" value="FMN-binding split barrel"/>
    <property type="match status" value="1"/>
</dbReference>
<proteinExistence type="inferred from homology"/>
<dbReference type="GO" id="GO:0010181">
    <property type="term" value="F:FMN binding"/>
    <property type="evidence" value="ECO:0007669"/>
    <property type="project" value="InterPro"/>
</dbReference>
<sequence length="182" mass="19802">MSLQSKRVADTSVPKHIDPSEFRNVLGHLPTGVVVLAADASGQPVGMAANSITSVSLDPPLIAVCAARTSSTWPLIRREERFCVSVLAAHHEHISRQFSRSGADRFARISWHHRDTGPALDDAIAWIDCELVAEHDAGDHTIAVARVLDLASAQDGRALVFFRGQYGRFVPTGFEPSRRENG</sequence>
<dbReference type="InterPro" id="IPR002563">
    <property type="entry name" value="Flavin_Rdtase-like_dom"/>
</dbReference>
<dbReference type="Pfam" id="PF01613">
    <property type="entry name" value="Flavin_Reduct"/>
    <property type="match status" value="1"/>
</dbReference>
<evidence type="ECO:0000256" key="2">
    <source>
        <dbReference type="ARBA" id="ARBA00023002"/>
    </source>
</evidence>
<dbReference type="PANTHER" id="PTHR30466:SF11">
    <property type="entry name" value="FLAVIN-DEPENDENT MONOOXYGENASE, REDUCTASE SUBUNIT HSAB"/>
    <property type="match status" value="1"/>
</dbReference>
<evidence type="ECO:0000313" key="4">
    <source>
        <dbReference type="EMBL" id="QQM38374.1"/>
    </source>
</evidence>
<comment type="similarity">
    <text evidence="1">Belongs to the non-flavoprotein flavin reductase family.</text>
</comment>
<dbReference type="KEGG" id="slf:JEQ17_02035"/>
<dbReference type="InterPro" id="IPR050268">
    <property type="entry name" value="NADH-dep_flavin_reductase"/>
</dbReference>
<evidence type="ECO:0000256" key="1">
    <source>
        <dbReference type="ARBA" id="ARBA00008898"/>
    </source>
</evidence>
<reference evidence="4 5" key="1">
    <citation type="submission" date="2020-12" db="EMBL/GenBank/DDBJ databases">
        <title>A novel species.</title>
        <authorList>
            <person name="Li K."/>
        </authorList>
    </citation>
    <scope>NUCLEOTIDE SEQUENCE [LARGE SCALE GENOMIC DNA]</scope>
    <source>
        <strain evidence="4 5">ZYC-3</strain>
    </source>
</reference>
<keyword evidence="5" id="KW-1185">Reference proteome</keyword>
<accession>A0A7T7KUM1</accession>
<dbReference type="EMBL" id="CP066831">
    <property type="protein sequence ID" value="QQM38374.1"/>
    <property type="molecule type" value="Genomic_DNA"/>
</dbReference>
<evidence type="ECO:0000259" key="3">
    <source>
        <dbReference type="SMART" id="SM00903"/>
    </source>
</evidence>
<dbReference type="InterPro" id="IPR012349">
    <property type="entry name" value="Split_barrel_FMN-bd"/>
</dbReference>
<dbReference type="Gene3D" id="2.30.110.10">
    <property type="entry name" value="Electron Transport, Fmn-binding Protein, Chain A"/>
    <property type="match status" value="1"/>
</dbReference>
<organism evidence="4 5">
    <name type="scientific">Streptomyces liliifuscus</name>
    <dbReference type="NCBI Taxonomy" id="2797636"/>
    <lineage>
        <taxon>Bacteria</taxon>
        <taxon>Bacillati</taxon>
        <taxon>Actinomycetota</taxon>
        <taxon>Actinomycetes</taxon>
        <taxon>Kitasatosporales</taxon>
        <taxon>Streptomycetaceae</taxon>
        <taxon>Streptomyces</taxon>
    </lineage>
</organism>
<dbReference type="AlphaFoldDB" id="A0A7T7KUM1"/>